<dbReference type="HOGENOM" id="CLU_006354_4_0_3"/>
<evidence type="ECO:0000256" key="9">
    <source>
        <dbReference type="ARBA" id="ARBA00022984"/>
    </source>
</evidence>
<keyword evidence="7" id="KW-0378">Hydrolase</keyword>
<dbReference type="PANTHER" id="PTHR32282:SF31">
    <property type="entry name" value="PEPTIDOGLYCAN GLYCOSYLTRANSFERASE"/>
    <property type="match status" value="1"/>
</dbReference>
<reference evidence="19" key="1">
    <citation type="journal article" date="2011" name="MBio">
        <title>Novel metabolic attributes of the genus Cyanothece, comprising a group of unicellular nitrogen-fixing Cyanobacteria.</title>
        <authorList>
            <person name="Bandyopadhyay A."/>
            <person name="Elvitigala T."/>
            <person name="Welsh E."/>
            <person name="Stockel J."/>
            <person name="Liberton M."/>
            <person name="Min H."/>
            <person name="Sherman L.A."/>
            <person name="Pakrasi H.B."/>
        </authorList>
    </citation>
    <scope>NUCLEOTIDE SEQUENCE [LARGE SCALE GENOMIC DNA]</scope>
    <source>
        <strain evidence="19">PCC 7424</strain>
    </source>
</reference>
<evidence type="ECO:0000256" key="4">
    <source>
        <dbReference type="ARBA" id="ARBA00022670"/>
    </source>
</evidence>
<keyword evidence="15" id="KW-0812">Transmembrane</keyword>
<evidence type="ECO:0000259" key="17">
    <source>
        <dbReference type="Pfam" id="PF00912"/>
    </source>
</evidence>
<keyword evidence="8" id="KW-0133">Cell shape</keyword>
<dbReference type="InterPro" id="IPR050396">
    <property type="entry name" value="Glycosyltr_51/Transpeptidase"/>
</dbReference>
<dbReference type="SUPFAM" id="SSF56601">
    <property type="entry name" value="beta-lactamase/transpeptidase-like"/>
    <property type="match status" value="1"/>
</dbReference>
<gene>
    <name evidence="18" type="ordered locus">PCC7424_2904</name>
</gene>
<dbReference type="OrthoDB" id="9766909at2"/>
<keyword evidence="4" id="KW-0645">Protease</keyword>
<evidence type="ECO:0000256" key="14">
    <source>
        <dbReference type="SAM" id="MobiDB-lite"/>
    </source>
</evidence>
<dbReference type="InterPro" id="IPR036950">
    <property type="entry name" value="PBP_transglycosylase"/>
</dbReference>
<dbReference type="CAZy" id="GT51">
    <property type="family name" value="Glycosyltransferase Family 51"/>
</dbReference>
<evidence type="ECO:0000259" key="16">
    <source>
        <dbReference type="Pfam" id="PF00905"/>
    </source>
</evidence>
<comment type="similarity">
    <text evidence="1">In the C-terminal section; belongs to the transpeptidase family.</text>
</comment>
<keyword evidence="5 18" id="KW-0328">Glycosyltransferase</keyword>
<feature type="region of interest" description="Disordered" evidence="14">
    <location>
        <begin position="681"/>
        <end position="811"/>
    </location>
</feature>
<keyword evidence="11" id="KW-0961">Cell wall biogenesis/degradation</keyword>
<comment type="similarity">
    <text evidence="2">In the N-terminal section; belongs to the glycosyltransferase 51 family.</text>
</comment>
<dbReference type="STRING" id="65393.PCC7424_2904"/>
<evidence type="ECO:0000256" key="2">
    <source>
        <dbReference type="ARBA" id="ARBA00007739"/>
    </source>
</evidence>
<keyword evidence="19" id="KW-1185">Reference proteome</keyword>
<dbReference type="InterPro" id="IPR012338">
    <property type="entry name" value="Beta-lactam/transpept-like"/>
</dbReference>
<evidence type="ECO:0000256" key="3">
    <source>
        <dbReference type="ARBA" id="ARBA00022645"/>
    </source>
</evidence>
<comment type="catalytic activity">
    <reaction evidence="12">
        <text>Preferential cleavage: (Ac)2-L-Lys-D-Ala-|-D-Ala. Also transpeptidation of peptidyl-alanyl moieties that are N-acyl substituents of D-alanine.</text>
        <dbReference type="EC" id="3.4.16.4"/>
    </reaction>
</comment>
<dbReference type="KEGG" id="cyc:PCC7424_2904"/>
<proteinExistence type="inferred from homology"/>
<dbReference type="GO" id="GO:0008360">
    <property type="term" value="P:regulation of cell shape"/>
    <property type="evidence" value="ECO:0007669"/>
    <property type="project" value="UniProtKB-KW"/>
</dbReference>
<dbReference type="FunFam" id="1.10.3810.10:FF:000001">
    <property type="entry name" value="Penicillin-binding protein 1A"/>
    <property type="match status" value="1"/>
</dbReference>
<evidence type="ECO:0000256" key="11">
    <source>
        <dbReference type="ARBA" id="ARBA00023316"/>
    </source>
</evidence>
<protein>
    <submittedName>
        <fullName evidence="18">Penicillin-binding protein, 1A family</fullName>
        <ecNumber evidence="18">2.4.1.129</ecNumber>
    </submittedName>
</protein>
<dbReference type="Gene3D" id="3.40.710.10">
    <property type="entry name" value="DD-peptidase/beta-lactamase superfamily"/>
    <property type="match status" value="1"/>
</dbReference>
<feature type="transmembrane region" description="Helical" evidence="15">
    <location>
        <begin position="89"/>
        <end position="111"/>
    </location>
</feature>
<dbReference type="NCBIfam" id="TIGR02074">
    <property type="entry name" value="PBP_1a_fam"/>
    <property type="match status" value="1"/>
</dbReference>
<dbReference type="RefSeq" id="WP_015954908.1">
    <property type="nucleotide sequence ID" value="NC_011729.1"/>
</dbReference>
<evidence type="ECO:0000256" key="5">
    <source>
        <dbReference type="ARBA" id="ARBA00022676"/>
    </source>
</evidence>
<dbReference type="GO" id="GO:0030288">
    <property type="term" value="C:outer membrane-bounded periplasmic space"/>
    <property type="evidence" value="ECO:0007669"/>
    <property type="project" value="TreeGrafter"/>
</dbReference>
<name>B7K9V2_GLOC7</name>
<evidence type="ECO:0000256" key="13">
    <source>
        <dbReference type="ARBA" id="ARBA00049902"/>
    </source>
</evidence>
<dbReference type="GO" id="GO:0071555">
    <property type="term" value="P:cell wall organization"/>
    <property type="evidence" value="ECO:0007669"/>
    <property type="project" value="UniProtKB-KW"/>
</dbReference>
<keyword evidence="10" id="KW-0511">Multifunctional enzyme</keyword>
<dbReference type="GO" id="GO:0008955">
    <property type="term" value="F:peptidoglycan glycosyltransferase activity"/>
    <property type="evidence" value="ECO:0007669"/>
    <property type="project" value="UniProtKB-EC"/>
</dbReference>
<dbReference type="InterPro" id="IPR001264">
    <property type="entry name" value="Glyco_trans_51"/>
</dbReference>
<keyword evidence="15" id="KW-1133">Transmembrane helix</keyword>
<evidence type="ECO:0000313" key="19">
    <source>
        <dbReference type="Proteomes" id="UP000002384"/>
    </source>
</evidence>
<evidence type="ECO:0000256" key="10">
    <source>
        <dbReference type="ARBA" id="ARBA00023268"/>
    </source>
</evidence>
<evidence type="ECO:0000313" key="18">
    <source>
        <dbReference type="EMBL" id="ACK71308.1"/>
    </source>
</evidence>
<keyword evidence="6 18" id="KW-0808">Transferase</keyword>
<dbReference type="AlphaFoldDB" id="B7K9V2"/>
<feature type="compositionally biased region" description="Polar residues" evidence="14">
    <location>
        <begin position="733"/>
        <end position="764"/>
    </location>
</feature>
<dbReference type="Pfam" id="PF00905">
    <property type="entry name" value="Transpeptidase"/>
    <property type="match status" value="1"/>
</dbReference>
<dbReference type="PANTHER" id="PTHR32282">
    <property type="entry name" value="BINDING PROTEIN TRANSPEPTIDASE, PUTATIVE-RELATED"/>
    <property type="match status" value="1"/>
</dbReference>
<feature type="domain" description="Glycosyl transferase family 51" evidence="17">
    <location>
        <begin position="148"/>
        <end position="315"/>
    </location>
</feature>
<evidence type="ECO:0000256" key="8">
    <source>
        <dbReference type="ARBA" id="ARBA00022960"/>
    </source>
</evidence>
<dbReference type="InterPro" id="IPR023346">
    <property type="entry name" value="Lysozyme-like_dom_sf"/>
</dbReference>
<organism evidence="18 19">
    <name type="scientific">Gloeothece citriformis (strain PCC 7424)</name>
    <name type="common">Cyanothece sp. (strain PCC 7424)</name>
    <dbReference type="NCBI Taxonomy" id="65393"/>
    <lineage>
        <taxon>Bacteria</taxon>
        <taxon>Bacillati</taxon>
        <taxon>Cyanobacteriota</taxon>
        <taxon>Cyanophyceae</taxon>
        <taxon>Oscillatoriophycideae</taxon>
        <taxon>Chroococcales</taxon>
        <taxon>Aphanothecaceae</taxon>
        <taxon>Gloeothece</taxon>
        <taxon>Gloeothece citriformis</taxon>
    </lineage>
</organism>
<dbReference type="GO" id="GO:0009002">
    <property type="term" value="F:serine-type D-Ala-D-Ala carboxypeptidase activity"/>
    <property type="evidence" value="ECO:0007669"/>
    <property type="project" value="UniProtKB-EC"/>
</dbReference>
<dbReference type="GO" id="GO:0008658">
    <property type="term" value="F:penicillin binding"/>
    <property type="evidence" value="ECO:0007669"/>
    <property type="project" value="InterPro"/>
</dbReference>
<dbReference type="GO" id="GO:0009252">
    <property type="term" value="P:peptidoglycan biosynthetic process"/>
    <property type="evidence" value="ECO:0007669"/>
    <property type="project" value="UniProtKB-KW"/>
</dbReference>
<evidence type="ECO:0000256" key="6">
    <source>
        <dbReference type="ARBA" id="ARBA00022679"/>
    </source>
</evidence>
<dbReference type="SUPFAM" id="SSF53955">
    <property type="entry name" value="Lysozyme-like"/>
    <property type="match status" value="1"/>
</dbReference>
<evidence type="ECO:0000256" key="12">
    <source>
        <dbReference type="ARBA" id="ARBA00034000"/>
    </source>
</evidence>
<sequence>MKQFKLKLRKKVSQLLHSIADNLEPQEQEMVEGIERSTATGQRKKIKLPRLPLPVLQPKLQKFAVIPRYLTSYLIKLYQRYPLHQHPKFWLGMGITLGIGTGTIVVGWNIYRLESSLPKSVDEILTYAPEGSLTIQAADGTILQQVGDIPYEHLKLWQFPDYVLKAFISIEDSRFQEHHGVDIQGIFRALVSNVLAGGVREGGSTITQQLARMVFLSQERSIGRKIKEMRVAQKIEEKFDKAQILESYLNFVYLGSGAYGIADASWIYFSKPVEKLTLTEAATLAGIVPAPSIYSPLENQEKAKERRDIVLQRMEEEGFITPHQAADAIASPLSVNPSQPKRLQRQAPYFTEYIQKELPKYVSKEVLQRGGLIVETTLNPQWQQAAKETVEQTVSRYGRWQRFEQAALVAIDPRNGQIKAMVGGTDFEKNQYNRVTQARRQPGSTFKTFVYSTAIAAGFSPNQGFLDAEYFVDGYKPENYGDTYSGQYVSMRNALTKSLNVVAVKTLVDVGWNPVIRMAKRMGITSELKPTYSLALGASEVNLLEITSAYGTLANRGVHQKPYGISRVIDRNGKILYQADFEPLKAIDEGTSDIMTWMLQGVVTDGTGVPAQIGRPVAGKTGTSDQARDLWFIGYIPQLVTGIWLGNDNNQPTWGASSTSAALWRQFMLNVVDDMPIVSFPPVPKLEGRKGSIKAEPIKPKNSYYTMPQTQPTEETQTNNTETQNTRRRRRGSQNQAYSPPSRQTVATRRRSNYSPRRTNNTPASSPPTQNPPAQASVPIPVPQPVAESVPVSAPVSNIAPPAPPATRKEE</sequence>
<accession>B7K9V2</accession>
<dbReference type="EMBL" id="CP001291">
    <property type="protein sequence ID" value="ACK71308.1"/>
    <property type="molecule type" value="Genomic_DNA"/>
</dbReference>
<comment type="catalytic activity">
    <reaction evidence="13">
        <text>[GlcNAc-(1-&gt;4)-Mur2Ac(oyl-L-Ala-gamma-D-Glu-L-Lys-D-Ala-D-Ala)](n)-di-trans,octa-cis-undecaprenyl diphosphate + beta-D-GlcNAc-(1-&gt;4)-Mur2Ac(oyl-L-Ala-gamma-D-Glu-L-Lys-D-Ala-D-Ala)-di-trans,octa-cis-undecaprenyl diphosphate = [GlcNAc-(1-&gt;4)-Mur2Ac(oyl-L-Ala-gamma-D-Glu-L-Lys-D-Ala-D-Ala)](n+1)-di-trans,octa-cis-undecaprenyl diphosphate + di-trans,octa-cis-undecaprenyl diphosphate + H(+)</text>
        <dbReference type="Rhea" id="RHEA:23708"/>
        <dbReference type="Rhea" id="RHEA-COMP:9602"/>
        <dbReference type="Rhea" id="RHEA-COMP:9603"/>
        <dbReference type="ChEBI" id="CHEBI:15378"/>
        <dbReference type="ChEBI" id="CHEBI:58405"/>
        <dbReference type="ChEBI" id="CHEBI:60033"/>
        <dbReference type="ChEBI" id="CHEBI:78435"/>
        <dbReference type="EC" id="2.4.99.28"/>
    </reaction>
</comment>
<feature type="domain" description="Penicillin-binding protein transpeptidase" evidence="16">
    <location>
        <begin position="407"/>
        <end position="661"/>
    </location>
</feature>
<dbReference type="GO" id="GO:0006508">
    <property type="term" value="P:proteolysis"/>
    <property type="evidence" value="ECO:0007669"/>
    <property type="project" value="UniProtKB-KW"/>
</dbReference>
<dbReference type="Proteomes" id="UP000002384">
    <property type="component" value="Chromosome"/>
</dbReference>
<evidence type="ECO:0000256" key="7">
    <source>
        <dbReference type="ARBA" id="ARBA00022801"/>
    </source>
</evidence>
<dbReference type="eggNOG" id="COG0744">
    <property type="taxonomic scope" value="Bacteria"/>
</dbReference>
<feature type="compositionally biased region" description="Low complexity" evidence="14">
    <location>
        <begin position="785"/>
        <end position="797"/>
    </location>
</feature>
<dbReference type="Gene3D" id="1.10.3810.10">
    <property type="entry name" value="Biosynthetic peptidoglycan transglycosylase-like"/>
    <property type="match status" value="1"/>
</dbReference>
<evidence type="ECO:0000256" key="15">
    <source>
        <dbReference type="SAM" id="Phobius"/>
    </source>
</evidence>
<evidence type="ECO:0000256" key="1">
    <source>
        <dbReference type="ARBA" id="ARBA00007090"/>
    </source>
</evidence>
<dbReference type="InterPro" id="IPR001460">
    <property type="entry name" value="PCN-bd_Tpept"/>
</dbReference>
<keyword evidence="9" id="KW-0573">Peptidoglycan synthesis</keyword>
<keyword evidence="15" id="KW-0472">Membrane</keyword>
<feature type="compositionally biased region" description="Low complexity" evidence="14">
    <location>
        <begin position="708"/>
        <end position="724"/>
    </location>
</feature>
<dbReference type="EC" id="2.4.1.129" evidence="18"/>
<dbReference type="Pfam" id="PF00912">
    <property type="entry name" value="Transgly"/>
    <property type="match status" value="1"/>
</dbReference>
<keyword evidence="3" id="KW-0121">Carboxypeptidase</keyword>